<evidence type="ECO:0008006" key="12">
    <source>
        <dbReference type="Google" id="ProtNLM"/>
    </source>
</evidence>
<dbReference type="AlphaFoldDB" id="A0A4D9CM19"/>
<feature type="transmembrane region" description="Helical" evidence="7">
    <location>
        <begin position="608"/>
        <end position="628"/>
    </location>
</feature>
<evidence type="ECO:0000259" key="9">
    <source>
        <dbReference type="Pfam" id="PF12821"/>
    </source>
</evidence>
<reference evidence="10 11" key="1">
    <citation type="submission" date="2019-01" db="EMBL/GenBank/DDBJ databases">
        <title>Nuclear Genome Assembly of the Microalgal Biofuel strain Nannochloropsis salina CCMP1776.</title>
        <authorList>
            <person name="Hovde B."/>
        </authorList>
    </citation>
    <scope>NUCLEOTIDE SEQUENCE [LARGE SCALE GENOMIC DNA]</scope>
    <source>
        <strain evidence="10 11">CCMP1776</strain>
    </source>
</reference>
<evidence type="ECO:0000313" key="11">
    <source>
        <dbReference type="Proteomes" id="UP000355283"/>
    </source>
</evidence>
<dbReference type="OrthoDB" id="413008at2759"/>
<dbReference type="PANTHER" id="PTHR31082:SF4">
    <property type="entry name" value="PHEROMONE-REGULATED MEMBRANE PROTEIN 10"/>
    <property type="match status" value="1"/>
</dbReference>
<keyword evidence="2 7" id="KW-0812">Transmembrane</keyword>
<evidence type="ECO:0000256" key="1">
    <source>
        <dbReference type="ARBA" id="ARBA00004141"/>
    </source>
</evidence>
<dbReference type="GO" id="GO:0016020">
    <property type="term" value="C:membrane"/>
    <property type="evidence" value="ECO:0007669"/>
    <property type="project" value="UniProtKB-SubCell"/>
</dbReference>
<feature type="compositionally biased region" description="Basic and acidic residues" evidence="6">
    <location>
        <begin position="328"/>
        <end position="341"/>
    </location>
</feature>
<dbReference type="GO" id="GO:0022857">
    <property type="term" value="F:transmembrane transporter activity"/>
    <property type="evidence" value="ECO:0007669"/>
    <property type="project" value="InterPro"/>
</dbReference>
<feature type="domain" description="Threonine/serine exporter-like N-terminal" evidence="8">
    <location>
        <begin position="389"/>
        <end position="624"/>
    </location>
</feature>
<organism evidence="10 11">
    <name type="scientific">Nannochloropsis salina CCMP1776</name>
    <dbReference type="NCBI Taxonomy" id="1027361"/>
    <lineage>
        <taxon>Eukaryota</taxon>
        <taxon>Sar</taxon>
        <taxon>Stramenopiles</taxon>
        <taxon>Ochrophyta</taxon>
        <taxon>Eustigmatophyceae</taxon>
        <taxon>Eustigmatales</taxon>
        <taxon>Monodopsidaceae</taxon>
        <taxon>Microchloropsis</taxon>
        <taxon>Microchloropsis salina</taxon>
    </lineage>
</organism>
<feature type="transmembrane region" description="Helical" evidence="7">
    <location>
        <begin position="675"/>
        <end position="695"/>
    </location>
</feature>
<feature type="transmembrane region" description="Helical" evidence="7">
    <location>
        <begin position="514"/>
        <end position="539"/>
    </location>
</feature>
<feature type="transmembrane region" description="Helical" evidence="7">
    <location>
        <begin position="551"/>
        <end position="569"/>
    </location>
</feature>
<keyword evidence="11" id="KW-1185">Reference proteome</keyword>
<feature type="compositionally biased region" description="Basic and acidic residues" evidence="6">
    <location>
        <begin position="14"/>
        <end position="23"/>
    </location>
</feature>
<proteinExistence type="inferred from homology"/>
<dbReference type="Pfam" id="PF06738">
    <property type="entry name" value="ThrE"/>
    <property type="match status" value="1"/>
</dbReference>
<sequence length="796" mass="86083">MNEAALPSAPNSEQETRRDRNEDDNQLETSSHQNKYPQHDKEKEIEGQGEEGEGDHSGGSIPENLRQQPCRRSTNLGLQPIMETSVLDDVPIQATPDISLKSTDRQNFPTIVSGQNMEWVDAPKASNPGIDALDASSFTPWIQRQSSSFMQDASRPISPQMSSTSGLDSILRPVSTSFYASNVMLATTDRARSVSHFGLPLPPVSRSRANSRQDKSMVFFSSASSNLVVPAAGPAEDPKTKEGGGSGLAGDKPEKKPLRHRLLQGLSRGTEDGDMSDWMRCWSMCVRLALKACASCGPLSRRMYADAVKPWTRKFSDADDTGLAGDGGGKEGLEEEGRYAGDESQNVSVEEVRSQYVLGQLSSLGLGEGERKEESALKLKEMGVIRKEDFLMKLAMSLLSYGCPIPRIEYNMQVLLQTMGMEGSFTVLPNLMFITFGSPISSNTETHILPVGGGLDVYKLRRVNHLVNQILEVRIPSLLHAIKKLDSLIAEPPLYSWQVKLACYTIASGCVAPLFFSGSLIDGLLAGFLGFFAGCLWVLADVSYIVGKVGLVASAWLSSFCATILTSHIPNLCPLAIHFGPVVYLLPGWSITCAVIELSTQNMLSGTIRMMTALMNALLLGFGLDLGHRMAFWENTSSWVSTEHCQPVSAWAKIPLFLSTITCFNILMKGAPAQWLGMLCVAAISFLTINLAPTLHNMSSSSSTVLAAFFVGVAGNLYAYATNSPALIPILSGIFLIVPGGMSVKGVKAWINNDLNGGLAFGSGIVMIAVSISIGLFASSVLMYKPRMKISNAVFF</sequence>
<keyword evidence="3 7" id="KW-1133">Transmembrane helix</keyword>
<evidence type="ECO:0000256" key="5">
    <source>
        <dbReference type="ARBA" id="ARBA00034125"/>
    </source>
</evidence>
<feature type="transmembrane region" description="Helical" evidence="7">
    <location>
        <begin position="575"/>
        <end position="596"/>
    </location>
</feature>
<name>A0A4D9CM19_9STRA</name>
<evidence type="ECO:0000256" key="3">
    <source>
        <dbReference type="ARBA" id="ARBA00022989"/>
    </source>
</evidence>
<dbReference type="Proteomes" id="UP000355283">
    <property type="component" value="Unassembled WGS sequence"/>
</dbReference>
<evidence type="ECO:0000256" key="4">
    <source>
        <dbReference type="ARBA" id="ARBA00023136"/>
    </source>
</evidence>
<feature type="transmembrane region" description="Helical" evidence="7">
    <location>
        <begin position="648"/>
        <end position="668"/>
    </location>
</feature>
<evidence type="ECO:0000259" key="8">
    <source>
        <dbReference type="Pfam" id="PF06738"/>
    </source>
</evidence>
<protein>
    <recommendedName>
        <fullName evidence="12">Threonine/serine exporter-like N-terminal domain-containing protein</fullName>
    </recommendedName>
</protein>
<dbReference type="InterPro" id="IPR024528">
    <property type="entry name" value="ThrE_2"/>
</dbReference>
<comment type="similarity">
    <text evidence="5">Belongs to the ThrE exporter (TC 2.A.79) family.</text>
</comment>
<dbReference type="PANTHER" id="PTHR31082">
    <property type="entry name" value="PHEROMONE-REGULATED MEMBRANE PROTEIN 10"/>
    <property type="match status" value="1"/>
</dbReference>
<dbReference type="InterPro" id="IPR010619">
    <property type="entry name" value="ThrE-like_N"/>
</dbReference>
<accession>A0A4D9CM19</accession>
<feature type="domain" description="Threonine/Serine exporter ThrE" evidence="9">
    <location>
        <begin position="674"/>
        <end position="781"/>
    </location>
</feature>
<comment type="caution">
    <text evidence="10">The sequence shown here is derived from an EMBL/GenBank/DDBJ whole genome shotgun (WGS) entry which is preliminary data.</text>
</comment>
<comment type="subcellular location">
    <subcellularLocation>
        <location evidence="1">Membrane</location>
        <topology evidence="1">Multi-pass membrane protein</topology>
    </subcellularLocation>
</comment>
<feature type="transmembrane region" description="Helical" evidence="7">
    <location>
        <begin position="726"/>
        <end position="744"/>
    </location>
</feature>
<feature type="region of interest" description="Disordered" evidence="6">
    <location>
        <begin position="230"/>
        <end position="259"/>
    </location>
</feature>
<evidence type="ECO:0000256" key="6">
    <source>
        <dbReference type="SAM" id="MobiDB-lite"/>
    </source>
</evidence>
<feature type="region of interest" description="Disordered" evidence="6">
    <location>
        <begin position="1"/>
        <end position="68"/>
    </location>
</feature>
<feature type="transmembrane region" description="Helical" evidence="7">
    <location>
        <begin position="764"/>
        <end position="784"/>
    </location>
</feature>
<gene>
    <name evidence="10" type="ORF">NSK_008719</name>
</gene>
<feature type="compositionally biased region" description="Polar residues" evidence="6">
    <location>
        <begin position="27"/>
        <end position="36"/>
    </location>
</feature>
<dbReference type="Pfam" id="PF12821">
    <property type="entry name" value="ThrE_2"/>
    <property type="match status" value="1"/>
</dbReference>
<dbReference type="EMBL" id="SDOX01000183">
    <property type="protein sequence ID" value="TFJ80162.1"/>
    <property type="molecule type" value="Genomic_DNA"/>
</dbReference>
<dbReference type="InterPro" id="IPR051361">
    <property type="entry name" value="ThrE/Ser_Exporter"/>
</dbReference>
<feature type="transmembrane region" description="Helical" evidence="7">
    <location>
        <begin position="701"/>
        <end position="719"/>
    </location>
</feature>
<feature type="region of interest" description="Disordered" evidence="6">
    <location>
        <begin position="318"/>
        <end position="345"/>
    </location>
</feature>
<keyword evidence="4 7" id="KW-0472">Membrane</keyword>
<evidence type="ECO:0000256" key="7">
    <source>
        <dbReference type="SAM" id="Phobius"/>
    </source>
</evidence>
<evidence type="ECO:0000313" key="10">
    <source>
        <dbReference type="EMBL" id="TFJ80162.1"/>
    </source>
</evidence>
<evidence type="ECO:0000256" key="2">
    <source>
        <dbReference type="ARBA" id="ARBA00022692"/>
    </source>
</evidence>
<feature type="compositionally biased region" description="Basic and acidic residues" evidence="6">
    <location>
        <begin position="37"/>
        <end position="46"/>
    </location>
</feature>